<feature type="domain" description="AB hydrolase-1" evidence="1">
    <location>
        <begin position="38"/>
        <end position="204"/>
    </location>
</feature>
<dbReference type="Pfam" id="PF12697">
    <property type="entry name" value="Abhydrolase_6"/>
    <property type="match status" value="1"/>
</dbReference>
<protein>
    <submittedName>
        <fullName evidence="2">Alpha/beta hydrolase</fullName>
    </submittedName>
</protein>
<dbReference type="Proteomes" id="UP001300692">
    <property type="component" value="Unassembled WGS sequence"/>
</dbReference>
<dbReference type="Gene3D" id="3.40.50.1820">
    <property type="entry name" value="alpha/beta hydrolase"/>
    <property type="match status" value="1"/>
</dbReference>
<reference evidence="2 3" key="1">
    <citation type="submission" date="2022-10" db="EMBL/GenBank/DDBJ databases">
        <title>Comparative genomics and taxonomic characterization of three novel marine species of genus Reichenbachiella exhibiting antioxidant and polysaccharide degradation activities.</title>
        <authorList>
            <person name="Muhammad N."/>
            <person name="Lee Y.-J."/>
            <person name="Ko J."/>
            <person name="Kim S.-G."/>
        </authorList>
    </citation>
    <scope>NUCLEOTIDE SEQUENCE [LARGE SCALE GENOMIC DNA]</scope>
    <source>
        <strain evidence="2 3">ABR2-5</strain>
    </source>
</reference>
<keyword evidence="2" id="KW-0378">Hydrolase</keyword>
<keyword evidence="3" id="KW-1185">Reference proteome</keyword>
<sequence>MKVYAISGLGADERVFQNIDIGYELIHLNWIEPRTHESLSSYAQRLAEKIDQGEEFILMGVSFGGILAVEMEQILNPKVTIIISSAQIRKDLNPVFRLIGRTSLLKVLPTAAFQPQPKYVAKLFGTRPEDRAVLNAILEDSDSAFAKWAMNQISQWQNMHRSKRVVMIHGTKDKVMSCPRRSEVLKIEGGGHSMIMDRASEINELIRGILNQHI</sequence>
<gene>
    <name evidence="2" type="ORF">N7U62_22415</name>
</gene>
<name>A0ABT3D0X6_9BACT</name>
<dbReference type="RefSeq" id="WP_264140352.1">
    <property type="nucleotide sequence ID" value="NZ_JAOYOD010000001.1"/>
</dbReference>
<dbReference type="GO" id="GO:0016787">
    <property type="term" value="F:hydrolase activity"/>
    <property type="evidence" value="ECO:0007669"/>
    <property type="project" value="UniProtKB-KW"/>
</dbReference>
<comment type="caution">
    <text evidence="2">The sequence shown here is derived from an EMBL/GenBank/DDBJ whole genome shotgun (WGS) entry which is preliminary data.</text>
</comment>
<proteinExistence type="predicted"/>
<accession>A0ABT3D0X6</accession>
<dbReference type="SUPFAM" id="SSF53474">
    <property type="entry name" value="alpha/beta-Hydrolases"/>
    <property type="match status" value="1"/>
</dbReference>
<dbReference type="InterPro" id="IPR000073">
    <property type="entry name" value="AB_hydrolase_1"/>
</dbReference>
<dbReference type="InterPro" id="IPR029058">
    <property type="entry name" value="AB_hydrolase_fold"/>
</dbReference>
<organism evidence="2 3">
    <name type="scientific">Reichenbachiella ulvae</name>
    <dbReference type="NCBI Taxonomy" id="2980104"/>
    <lineage>
        <taxon>Bacteria</taxon>
        <taxon>Pseudomonadati</taxon>
        <taxon>Bacteroidota</taxon>
        <taxon>Cytophagia</taxon>
        <taxon>Cytophagales</taxon>
        <taxon>Reichenbachiellaceae</taxon>
        <taxon>Reichenbachiella</taxon>
    </lineage>
</organism>
<evidence type="ECO:0000313" key="2">
    <source>
        <dbReference type="EMBL" id="MCV9389434.1"/>
    </source>
</evidence>
<evidence type="ECO:0000313" key="3">
    <source>
        <dbReference type="Proteomes" id="UP001300692"/>
    </source>
</evidence>
<evidence type="ECO:0000259" key="1">
    <source>
        <dbReference type="Pfam" id="PF12697"/>
    </source>
</evidence>
<dbReference type="EMBL" id="JAOYOD010000001">
    <property type="protein sequence ID" value="MCV9389434.1"/>
    <property type="molecule type" value="Genomic_DNA"/>
</dbReference>